<evidence type="ECO:0000313" key="13">
    <source>
        <dbReference type="EMBL" id="EIJ41973.1"/>
    </source>
</evidence>
<dbReference type="InterPro" id="IPR010275">
    <property type="entry name" value="MepK"/>
</dbReference>
<keyword evidence="6" id="KW-0378">Hydrolase</keyword>
<dbReference type="Proteomes" id="UP000005744">
    <property type="component" value="Unassembled WGS sequence"/>
</dbReference>
<evidence type="ECO:0000256" key="9">
    <source>
        <dbReference type="ARBA" id="ARBA00023316"/>
    </source>
</evidence>
<dbReference type="eggNOG" id="COG3108">
    <property type="taxonomic scope" value="Bacteria"/>
</dbReference>
<evidence type="ECO:0000256" key="7">
    <source>
        <dbReference type="ARBA" id="ARBA00022833"/>
    </source>
</evidence>
<comment type="cofactor">
    <cofactor evidence="1">
        <name>Zn(2+)</name>
        <dbReference type="ChEBI" id="CHEBI:29105"/>
    </cofactor>
</comment>
<keyword evidence="14" id="KW-1185">Reference proteome</keyword>
<dbReference type="GO" id="GO:0006508">
    <property type="term" value="P:proteolysis"/>
    <property type="evidence" value="ECO:0007669"/>
    <property type="project" value="UniProtKB-KW"/>
</dbReference>
<dbReference type="HOGENOM" id="CLU_080400_1_0_6"/>
<dbReference type="CDD" id="cd14844">
    <property type="entry name" value="Zn-DD-carboxypeptidase_like"/>
    <property type="match status" value="1"/>
</dbReference>
<evidence type="ECO:0000256" key="12">
    <source>
        <dbReference type="SAM" id="SignalP"/>
    </source>
</evidence>
<dbReference type="Pfam" id="PF05951">
    <property type="entry name" value="Peptidase_M15_2"/>
    <property type="match status" value="1"/>
</dbReference>
<keyword evidence="3" id="KW-0645">Protease</keyword>
<evidence type="ECO:0000256" key="11">
    <source>
        <dbReference type="ARBA" id="ARBA00093666"/>
    </source>
</evidence>
<evidence type="ECO:0000313" key="14">
    <source>
        <dbReference type="Proteomes" id="UP000005744"/>
    </source>
</evidence>
<organism evidence="13 14">
    <name type="scientific">Beggiatoa alba B18LD</name>
    <dbReference type="NCBI Taxonomy" id="395493"/>
    <lineage>
        <taxon>Bacteria</taxon>
        <taxon>Pseudomonadati</taxon>
        <taxon>Pseudomonadota</taxon>
        <taxon>Gammaproteobacteria</taxon>
        <taxon>Thiotrichales</taxon>
        <taxon>Thiotrichaceae</taxon>
        <taxon>Beggiatoa</taxon>
    </lineage>
</organism>
<evidence type="ECO:0000256" key="6">
    <source>
        <dbReference type="ARBA" id="ARBA00022801"/>
    </source>
</evidence>
<keyword evidence="8" id="KW-0482">Metalloprotease</keyword>
<evidence type="ECO:0000256" key="3">
    <source>
        <dbReference type="ARBA" id="ARBA00022670"/>
    </source>
</evidence>
<dbReference type="PROSITE" id="PS51318">
    <property type="entry name" value="TAT"/>
    <property type="match status" value="1"/>
</dbReference>
<sequence length="210" mass="23772">MTFSKKTTRRQFLYNTLLASTGLLTLPQLVLASQDKHKPSDIESFNAIWDKTQPLVVKEKKLSFANLNTNEDLEIIYWSNGAYVKSALNKINQLFRDHRTDDVHAIDLNLLDLFYDLQQALSTPEPLQLISGYRSPETNAMLRGRRKNSGVAKNSLHMEGKAADIRLPDKNIDQIYQTAVLMQRGGVGYYAGSNFVHVDVGSVRSWGKKE</sequence>
<keyword evidence="7" id="KW-0862">Zinc</keyword>
<comment type="similarity">
    <text evidence="10">Belongs to the peptidase M15 family.</text>
</comment>
<name>I3CED0_9GAMM</name>
<feature type="chain" id="PRO_5003668804" description="Murein endopeptidase K" evidence="12">
    <location>
        <begin position="33"/>
        <end position="210"/>
    </location>
</feature>
<dbReference type="InterPro" id="IPR006311">
    <property type="entry name" value="TAT_signal"/>
</dbReference>
<dbReference type="RefSeq" id="WP_002684419.1">
    <property type="nucleotide sequence ID" value="NZ_JH600070.1"/>
</dbReference>
<evidence type="ECO:0000256" key="8">
    <source>
        <dbReference type="ARBA" id="ARBA00023049"/>
    </source>
</evidence>
<evidence type="ECO:0000256" key="1">
    <source>
        <dbReference type="ARBA" id="ARBA00001947"/>
    </source>
</evidence>
<dbReference type="STRING" id="395493.BegalDRAFT_1070"/>
<dbReference type="AlphaFoldDB" id="I3CED0"/>
<dbReference type="SUPFAM" id="SSF55166">
    <property type="entry name" value="Hedgehog/DD-peptidase"/>
    <property type="match status" value="1"/>
</dbReference>
<evidence type="ECO:0000256" key="5">
    <source>
        <dbReference type="ARBA" id="ARBA00022729"/>
    </source>
</evidence>
<dbReference type="PANTHER" id="PTHR37425:SF1">
    <property type="entry name" value="OUTER MEMBRANE PROTEIN"/>
    <property type="match status" value="1"/>
</dbReference>
<proteinExistence type="inferred from homology"/>
<keyword evidence="4" id="KW-0479">Metal-binding</keyword>
<dbReference type="GO" id="GO:0071555">
    <property type="term" value="P:cell wall organization"/>
    <property type="evidence" value="ECO:0007669"/>
    <property type="project" value="UniProtKB-KW"/>
</dbReference>
<reference evidence="13 14" key="1">
    <citation type="submission" date="2011-11" db="EMBL/GenBank/DDBJ databases">
        <title>Improved High-Quality Draft sequence of Beggiatoa alba B18lD.</title>
        <authorList>
            <consortium name="US DOE Joint Genome Institute"/>
            <person name="Lucas S."/>
            <person name="Han J."/>
            <person name="Lapidus A."/>
            <person name="Cheng J.-F."/>
            <person name="Goodwin L."/>
            <person name="Pitluck S."/>
            <person name="Peters L."/>
            <person name="Mikhailova N."/>
            <person name="Held B."/>
            <person name="Detter J.C."/>
            <person name="Han C."/>
            <person name="Tapia R."/>
            <person name="Land M."/>
            <person name="Hauser L."/>
            <person name="Kyrpides N."/>
            <person name="Ivanova N."/>
            <person name="Pagani I."/>
            <person name="Samuel K."/>
            <person name="Teske A."/>
            <person name="Mueller J."/>
            <person name="Woyke T."/>
        </authorList>
    </citation>
    <scope>NUCLEOTIDE SEQUENCE [LARGE SCALE GENOMIC DNA]</scope>
    <source>
        <strain evidence="13 14">B18LD</strain>
    </source>
</reference>
<evidence type="ECO:0000256" key="4">
    <source>
        <dbReference type="ARBA" id="ARBA00022723"/>
    </source>
</evidence>
<dbReference type="GO" id="GO:0008237">
    <property type="term" value="F:metallopeptidase activity"/>
    <property type="evidence" value="ECO:0007669"/>
    <property type="project" value="UniProtKB-KW"/>
</dbReference>
<dbReference type="Gene3D" id="3.30.1380.10">
    <property type="match status" value="1"/>
</dbReference>
<dbReference type="InterPro" id="IPR009045">
    <property type="entry name" value="Zn_M74/Hedgehog-like"/>
</dbReference>
<feature type="signal peptide" evidence="12">
    <location>
        <begin position="1"/>
        <end position="32"/>
    </location>
</feature>
<keyword evidence="5 12" id="KW-0732">Signal</keyword>
<dbReference type="PANTHER" id="PTHR37425">
    <property type="match status" value="1"/>
</dbReference>
<dbReference type="OrthoDB" id="9782994at2"/>
<dbReference type="EMBL" id="JH600070">
    <property type="protein sequence ID" value="EIJ41973.1"/>
    <property type="molecule type" value="Genomic_DNA"/>
</dbReference>
<protein>
    <recommendedName>
        <fullName evidence="11">Murein endopeptidase K</fullName>
    </recommendedName>
</protein>
<comment type="pathway">
    <text evidence="2">Cell wall biogenesis; cell wall polysaccharide biosynthesis.</text>
</comment>
<evidence type="ECO:0000256" key="2">
    <source>
        <dbReference type="ARBA" id="ARBA00004776"/>
    </source>
</evidence>
<accession>I3CED0</accession>
<dbReference type="GO" id="GO:0046872">
    <property type="term" value="F:metal ion binding"/>
    <property type="evidence" value="ECO:0007669"/>
    <property type="project" value="UniProtKB-KW"/>
</dbReference>
<evidence type="ECO:0000256" key="10">
    <source>
        <dbReference type="ARBA" id="ARBA00093448"/>
    </source>
</evidence>
<gene>
    <name evidence="13" type="ORF">BegalDRAFT_1070</name>
</gene>
<keyword evidence="9" id="KW-0961">Cell wall biogenesis/degradation</keyword>